<evidence type="ECO:0000259" key="5">
    <source>
        <dbReference type="SMART" id="SM00849"/>
    </source>
</evidence>
<dbReference type="PANTHER" id="PTHR42978">
    <property type="entry name" value="QUORUM-QUENCHING LACTONASE YTNP-RELATED-RELATED"/>
    <property type="match status" value="1"/>
</dbReference>
<dbReference type="SUPFAM" id="SSF56281">
    <property type="entry name" value="Metallo-hydrolase/oxidoreductase"/>
    <property type="match status" value="1"/>
</dbReference>
<keyword evidence="2" id="KW-0479">Metal-binding</keyword>
<dbReference type="Gene3D" id="3.60.15.10">
    <property type="entry name" value="Ribonuclease Z/Hydroxyacylglutathione hydrolase-like"/>
    <property type="match status" value="1"/>
</dbReference>
<dbReference type="STRING" id="857265.WG78_04205"/>
<proteinExistence type="inferred from homology"/>
<evidence type="ECO:0000256" key="1">
    <source>
        <dbReference type="ARBA" id="ARBA00007749"/>
    </source>
</evidence>
<keyword evidence="3 6" id="KW-0378">Hydrolase</keyword>
<keyword evidence="4" id="KW-0862">Zinc</keyword>
<dbReference type="CDD" id="cd07720">
    <property type="entry name" value="OPHC2-like_MBL-fold"/>
    <property type="match status" value="1"/>
</dbReference>
<dbReference type="RefSeq" id="WP_053936519.1">
    <property type="nucleotide sequence ID" value="NZ_LAQT01000002.1"/>
</dbReference>
<accession>A0A0N1JTL6</accession>
<dbReference type="InterPro" id="IPR051013">
    <property type="entry name" value="MBL_superfamily_lactonases"/>
</dbReference>
<dbReference type="GO" id="GO:0046872">
    <property type="term" value="F:metal ion binding"/>
    <property type="evidence" value="ECO:0007669"/>
    <property type="project" value="UniProtKB-KW"/>
</dbReference>
<reference evidence="6 7" key="1">
    <citation type="submission" date="2015-07" db="EMBL/GenBank/DDBJ databases">
        <title>Draft genome sequence of the Amantichitinum ursilacus IGB-41, a new chitin-degrading bacterium.</title>
        <authorList>
            <person name="Kirstahler P."/>
            <person name="Guenther M."/>
            <person name="Grumaz C."/>
            <person name="Rupp S."/>
            <person name="Zibek S."/>
            <person name="Sohn K."/>
        </authorList>
    </citation>
    <scope>NUCLEOTIDE SEQUENCE [LARGE SCALE GENOMIC DNA]</scope>
    <source>
        <strain evidence="6 7">IGB-41</strain>
    </source>
</reference>
<gene>
    <name evidence="6" type="primary">ytnP</name>
    <name evidence="6" type="ORF">WG78_04205</name>
</gene>
<dbReference type="SMART" id="SM00849">
    <property type="entry name" value="Lactamase_B"/>
    <property type="match status" value="1"/>
</dbReference>
<dbReference type="InterPro" id="IPR001279">
    <property type="entry name" value="Metallo-B-lactamas"/>
</dbReference>
<dbReference type="InterPro" id="IPR036866">
    <property type="entry name" value="RibonucZ/Hydroxyglut_hydro"/>
</dbReference>
<dbReference type="Pfam" id="PF00753">
    <property type="entry name" value="Lactamase_B"/>
    <property type="match status" value="1"/>
</dbReference>
<sequence length="283" mass="30411">MTVQQLPTQRIGEFEISAISDGYLSAPLSVLSNIEPDDAAALQHDAGIQAASAIHINGYLVRGRGRTILIDTGAGGFKQWGGQLRANLALAGVQAADVDTILLTHAHPDHIGGLVDAAGAAAFPAAELVVQQQEWAFWHDDAHFARAHERAQGNFLFARQVFAQYHERVRRVQEGEVLAGISAQLLPGHTAGHCGYRIESGDASMLVWGDVVHFPHIQIARPEVSIAFDQDPLLSASTRTRLLDQVSADRLLIAGMHLGEPGFAQIQRVGNAYAIAYQNGALI</sequence>
<organism evidence="6 7">
    <name type="scientific">Amantichitinum ursilacus</name>
    <dbReference type="NCBI Taxonomy" id="857265"/>
    <lineage>
        <taxon>Bacteria</taxon>
        <taxon>Pseudomonadati</taxon>
        <taxon>Pseudomonadota</taxon>
        <taxon>Betaproteobacteria</taxon>
        <taxon>Neisseriales</taxon>
        <taxon>Chitinibacteraceae</taxon>
        <taxon>Amantichitinum</taxon>
    </lineage>
</organism>
<dbReference type="GO" id="GO:0016787">
    <property type="term" value="F:hydrolase activity"/>
    <property type="evidence" value="ECO:0007669"/>
    <property type="project" value="UniProtKB-KW"/>
</dbReference>
<comment type="caution">
    <text evidence="6">The sequence shown here is derived from an EMBL/GenBank/DDBJ whole genome shotgun (WGS) entry which is preliminary data.</text>
</comment>
<evidence type="ECO:0000313" key="7">
    <source>
        <dbReference type="Proteomes" id="UP000037939"/>
    </source>
</evidence>
<keyword evidence="7" id="KW-1185">Reference proteome</keyword>
<feature type="domain" description="Metallo-beta-lactamase" evidence="5">
    <location>
        <begin position="55"/>
        <end position="257"/>
    </location>
</feature>
<dbReference type="EMBL" id="LAQT01000002">
    <property type="protein sequence ID" value="KPC54744.1"/>
    <property type="molecule type" value="Genomic_DNA"/>
</dbReference>
<comment type="similarity">
    <text evidence="1">Belongs to the metallo-beta-lactamase superfamily.</text>
</comment>
<evidence type="ECO:0000256" key="4">
    <source>
        <dbReference type="ARBA" id="ARBA00022833"/>
    </source>
</evidence>
<evidence type="ECO:0000313" key="6">
    <source>
        <dbReference type="EMBL" id="KPC54744.1"/>
    </source>
</evidence>
<dbReference type="PATRIC" id="fig|857265.3.peg.861"/>
<evidence type="ECO:0000256" key="2">
    <source>
        <dbReference type="ARBA" id="ARBA00022723"/>
    </source>
</evidence>
<dbReference type="OrthoDB" id="8610772at2"/>
<dbReference type="AlphaFoldDB" id="A0A0N1JTL6"/>
<dbReference type="EC" id="3.1.1.-" evidence="6"/>
<name>A0A0N1JTL6_9NEIS</name>
<protein>
    <submittedName>
        <fullName evidence="6">Putative quorum-quenching lactonase YtnP</fullName>
        <ecNumber evidence="6">3.1.1.-</ecNumber>
    </submittedName>
</protein>
<dbReference type="Proteomes" id="UP000037939">
    <property type="component" value="Unassembled WGS sequence"/>
</dbReference>
<evidence type="ECO:0000256" key="3">
    <source>
        <dbReference type="ARBA" id="ARBA00022801"/>
    </source>
</evidence>
<dbReference type="PANTHER" id="PTHR42978:SF6">
    <property type="entry name" value="QUORUM-QUENCHING LACTONASE YTNP-RELATED"/>
    <property type="match status" value="1"/>
</dbReference>